<keyword evidence="3" id="KW-1185">Reference proteome</keyword>
<protein>
    <submittedName>
        <fullName evidence="2">Uncharacterized protein</fullName>
    </submittedName>
</protein>
<evidence type="ECO:0000313" key="3">
    <source>
        <dbReference type="Proteomes" id="UP001374584"/>
    </source>
</evidence>
<feature type="transmembrane region" description="Helical" evidence="1">
    <location>
        <begin position="37"/>
        <end position="58"/>
    </location>
</feature>
<keyword evidence="1" id="KW-1133">Transmembrane helix</keyword>
<name>A0AAN9QU27_PHACN</name>
<keyword evidence="1" id="KW-0812">Transmembrane</keyword>
<dbReference type="AlphaFoldDB" id="A0AAN9QU27"/>
<accession>A0AAN9QU27</accession>
<dbReference type="EMBL" id="JAYMYR010000008">
    <property type="protein sequence ID" value="KAK7347689.1"/>
    <property type="molecule type" value="Genomic_DNA"/>
</dbReference>
<reference evidence="2 3" key="1">
    <citation type="submission" date="2024-01" db="EMBL/GenBank/DDBJ databases">
        <title>The genomes of 5 underutilized Papilionoideae crops provide insights into root nodulation and disease resistanc.</title>
        <authorList>
            <person name="Jiang F."/>
        </authorList>
    </citation>
    <scope>NUCLEOTIDE SEQUENCE [LARGE SCALE GENOMIC DNA]</scope>
    <source>
        <strain evidence="2">JINMINGXINNONG_FW02</strain>
        <tissue evidence="2">Leaves</tissue>
    </source>
</reference>
<sequence>MEVQEEAVRTEAKLEVWVAIGARSQNRKVEGEGIKTIYYLSSFSSSSFLLFPFSIRFFPHRNLAEPNRFFYFLRVSNKEKFIP</sequence>
<organism evidence="2 3">
    <name type="scientific">Phaseolus coccineus</name>
    <name type="common">Scarlet runner bean</name>
    <name type="synonym">Phaseolus multiflorus</name>
    <dbReference type="NCBI Taxonomy" id="3886"/>
    <lineage>
        <taxon>Eukaryota</taxon>
        <taxon>Viridiplantae</taxon>
        <taxon>Streptophyta</taxon>
        <taxon>Embryophyta</taxon>
        <taxon>Tracheophyta</taxon>
        <taxon>Spermatophyta</taxon>
        <taxon>Magnoliopsida</taxon>
        <taxon>eudicotyledons</taxon>
        <taxon>Gunneridae</taxon>
        <taxon>Pentapetalae</taxon>
        <taxon>rosids</taxon>
        <taxon>fabids</taxon>
        <taxon>Fabales</taxon>
        <taxon>Fabaceae</taxon>
        <taxon>Papilionoideae</taxon>
        <taxon>50 kb inversion clade</taxon>
        <taxon>NPAAA clade</taxon>
        <taxon>indigoferoid/millettioid clade</taxon>
        <taxon>Phaseoleae</taxon>
        <taxon>Phaseolus</taxon>
    </lineage>
</organism>
<keyword evidence="1" id="KW-0472">Membrane</keyword>
<evidence type="ECO:0000313" key="2">
    <source>
        <dbReference type="EMBL" id="KAK7347689.1"/>
    </source>
</evidence>
<gene>
    <name evidence="2" type="ORF">VNO80_22227</name>
</gene>
<proteinExistence type="predicted"/>
<dbReference type="Proteomes" id="UP001374584">
    <property type="component" value="Unassembled WGS sequence"/>
</dbReference>
<comment type="caution">
    <text evidence="2">The sequence shown here is derived from an EMBL/GenBank/DDBJ whole genome shotgun (WGS) entry which is preliminary data.</text>
</comment>
<evidence type="ECO:0000256" key="1">
    <source>
        <dbReference type="SAM" id="Phobius"/>
    </source>
</evidence>